<feature type="domain" description="SnoaL-like" evidence="1">
    <location>
        <begin position="33"/>
        <end position="143"/>
    </location>
</feature>
<name>A0ABT8LHI7_9BACT</name>
<dbReference type="Gene3D" id="3.10.450.50">
    <property type="match status" value="1"/>
</dbReference>
<gene>
    <name evidence="2" type="ORF">QQ020_34720</name>
</gene>
<organism evidence="2 3">
    <name type="scientific">Agaribacillus aureus</name>
    <dbReference type="NCBI Taxonomy" id="3051825"/>
    <lineage>
        <taxon>Bacteria</taxon>
        <taxon>Pseudomonadati</taxon>
        <taxon>Bacteroidota</taxon>
        <taxon>Cytophagia</taxon>
        <taxon>Cytophagales</taxon>
        <taxon>Splendidivirgaceae</taxon>
        <taxon>Agaribacillus</taxon>
    </lineage>
</organism>
<dbReference type="RefSeq" id="WP_346762616.1">
    <property type="nucleotide sequence ID" value="NZ_JAUJEB010000015.1"/>
</dbReference>
<reference evidence="2" key="1">
    <citation type="submission" date="2023-06" db="EMBL/GenBank/DDBJ databases">
        <title>Genomic of Agaribacillus aureum.</title>
        <authorList>
            <person name="Wang G."/>
        </authorList>
    </citation>
    <scope>NUCLEOTIDE SEQUENCE</scope>
    <source>
        <strain evidence="2">BMA12</strain>
    </source>
</reference>
<evidence type="ECO:0000259" key="1">
    <source>
        <dbReference type="Pfam" id="PF12680"/>
    </source>
</evidence>
<keyword evidence="3" id="KW-1185">Reference proteome</keyword>
<comment type="caution">
    <text evidence="2">The sequence shown here is derived from an EMBL/GenBank/DDBJ whole genome shotgun (WGS) entry which is preliminary data.</text>
</comment>
<protein>
    <submittedName>
        <fullName evidence="2">Nuclear transport factor 2 family protein</fullName>
    </submittedName>
</protein>
<dbReference type="InterPro" id="IPR037401">
    <property type="entry name" value="SnoaL-like"/>
</dbReference>
<evidence type="ECO:0000313" key="3">
    <source>
        <dbReference type="Proteomes" id="UP001172083"/>
    </source>
</evidence>
<dbReference type="InterPro" id="IPR032710">
    <property type="entry name" value="NTF2-like_dom_sf"/>
</dbReference>
<accession>A0ABT8LHI7</accession>
<dbReference type="EMBL" id="JAUJEB010000015">
    <property type="protein sequence ID" value="MDN5217279.1"/>
    <property type="molecule type" value="Genomic_DNA"/>
</dbReference>
<dbReference type="Proteomes" id="UP001172083">
    <property type="component" value="Unassembled WGS sequence"/>
</dbReference>
<sequence length="163" mass="18507">MKSLVIGIITLLSLNLNAQTMKNEVATRNKETVKQFFELLEKEDITSFIDLFAENGKQVNPYASGLFPEGASGKDELTAYWSPVPGNFDGMAFPIHELHAMEDPTIVFVRYTGKIKLKNDLGYYENNYYSIFRFNDDGKITEYVEIFNPIVAARGFGMLDQIK</sequence>
<dbReference type="SUPFAM" id="SSF54427">
    <property type="entry name" value="NTF2-like"/>
    <property type="match status" value="1"/>
</dbReference>
<evidence type="ECO:0000313" key="2">
    <source>
        <dbReference type="EMBL" id="MDN5217279.1"/>
    </source>
</evidence>
<dbReference type="Pfam" id="PF12680">
    <property type="entry name" value="SnoaL_2"/>
    <property type="match status" value="1"/>
</dbReference>
<proteinExistence type="predicted"/>